<sequence>MVLKITGLASAICTQRVLTLLHEKDITDFEIIPISLADMKGPAYLKLHPFGKIPVLDDDGYILYESRAICKYLAKKYAGQGTKLLPADEDLKGYGLFEKACSLESSYFNHPASEIADLKLFKPAYGAGQPDEVVVAKQVADLEKVLIVYDGILATQQYLAGDELTLADLFHLSYGTVVKDLGYSDIFDKLPNVKRWFDSLQERESWKKVPSTVKFIEGLSGKH</sequence>
<keyword evidence="3" id="KW-0808">Transferase</keyword>
<dbReference type="GO" id="GO:0004364">
    <property type="term" value="F:glutathione transferase activity"/>
    <property type="evidence" value="ECO:0007669"/>
    <property type="project" value="UniProtKB-EC"/>
</dbReference>
<dbReference type="Gene3D" id="1.20.1050.10">
    <property type="match status" value="1"/>
</dbReference>
<evidence type="ECO:0000256" key="1">
    <source>
        <dbReference type="ARBA" id="ARBA00010128"/>
    </source>
</evidence>
<dbReference type="InterPro" id="IPR010987">
    <property type="entry name" value="Glutathione-S-Trfase_C-like"/>
</dbReference>
<name>A0A8T9C989_9HELO</name>
<dbReference type="Proteomes" id="UP000469558">
    <property type="component" value="Unassembled WGS sequence"/>
</dbReference>
<dbReference type="OrthoDB" id="249703at2759"/>
<evidence type="ECO:0000259" key="6">
    <source>
        <dbReference type="PROSITE" id="PS50405"/>
    </source>
</evidence>
<comment type="catalytic activity">
    <reaction evidence="4">
        <text>RX + glutathione = an S-substituted glutathione + a halide anion + H(+)</text>
        <dbReference type="Rhea" id="RHEA:16437"/>
        <dbReference type="ChEBI" id="CHEBI:15378"/>
        <dbReference type="ChEBI" id="CHEBI:16042"/>
        <dbReference type="ChEBI" id="CHEBI:17792"/>
        <dbReference type="ChEBI" id="CHEBI:57925"/>
        <dbReference type="ChEBI" id="CHEBI:90779"/>
        <dbReference type="EC" id="2.5.1.18"/>
    </reaction>
</comment>
<dbReference type="GO" id="GO:0043295">
    <property type="term" value="F:glutathione binding"/>
    <property type="evidence" value="ECO:0007669"/>
    <property type="project" value="TreeGrafter"/>
</dbReference>
<dbReference type="GO" id="GO:0009636">
    <property type="term" value="P:response to toxic substance"/>
    <property type="evidence" value="ECO:0007669"/>
    <property type="project" value="UniProtKB-ARBA"/>
</dbReference>
<evidence type="ECO:0000259" key="5">
    <source>
        <dbReference type="PROSITE" id="PS50404"/>
    </source>
</evidence>
<dbReference type="PANTHER" id="PTHR43900:SF3">
    <property type="entry name" value="GLUTATHIONE S-TRANSFERASE RHO"/>
    <property type="match status" value="1"/>
</dbReference>
<dbReference type="GO" id="GO:0005737">
    <property type="term" value="C:cytoplasm"/>
    <property type="evidence" value="ECO:0007669"/>
    <property type="project" value="TreeGrafter"/>
</dbReference>
<dbReference type="InterPro" id="IPR036249">
    <property type="entry name" value="Thioredoxin-like_sf"/>
</dbReference>
<dbReference type="Pfam" id="PF13409">
    <property type="entry name" value="GST_N_2"/>
    <property type="match status" value="1"/>
</dbReference>
<dbReference type="AlphaFoldDB" id="A0A8T9C989"/>
<dbReference type="InterPro" id="IPR004046">
    <property type="entry name" value="GST_C"/>
</dbReference>
<dbReference type="InterPro" id="IPR040079">
    <property type="entry name" value="Glutathione_S-Trfase"/>
</dbReference>
<dbReference type="PANTHER" id="PTHR43900">
    <property type="entry name" value="GLUTATHIONE S-TRANSFERASE RHO"/>
    <property type="match status" value="1"/>
</dbReference>
<feature type="domain" description="GST N-terminal" evidence="5">
    <location>
        <begin position="1"/>
        <end position="81"/>
    </location>
</feature>
<dbReference type="SFLD" id="SFLDG00358">
    <property type="entry name" value="Main_(cytGST)"/>
    <property type="match status" value="1"/>
</dbReference>
<dbReference type="EC" id="2.5.1.18" evidence="2"/>
<dbReference type="FunFam" id="1.20.1050.10:FF:000004">
    <property type="entry name" value="Glutathione S-transferase F2"/>
    <property type="match status" value="1"/>
</dbReference>
<feature type="domain" description="GST C-terminal" evidence="6">
    <location>
        <begin position="90"/>
        <end position="220"/>
    </location>
</feature>
<dbReference type="SUPFAM" id="SSF47616">
    <property type="entry name" value="GST C-terminal domain-like"/>
    <property type="match status" value="1"/>
</dbReference>
<dbReference type="SUPFAM" id="SSF52833">
    <property type="entry name" value="Thioredoxin-like"/>
    <property type="match status" value="1"/>
</dbReference>
<keyword evidence="8" id="KW-1185">Reference proteome</keyword>
<dbReference type="EMBL" id="QGMK01000343">
    <property type="protein sequence ID" value="TVY82275.1"/>
    <property type="molecule type" value="Genomic_DNA"/>
</dbReference>
<dbReference type="PROSITE" id="PS50404">
    <property type="entry name" value="GST_NTER"/>
    <property type="match status" value="1"/>
</dbReference>
<dbReference type="PROSITE" id="PS50405">
    <property type="entry name" value="GST_CTER"/>
    <property type="match status" value="1"/>
</dbReference>
<evidence type="ECO:0000256" key="4">
    <source>
        <dbReference type="ARBA" id="ARBA00047960"/>
    </source>
</evidence>
<protein>
    <recommendedName>
        <fullName evidence="2">glutathione transferase</fullName>
        <ecNumber evidence="2">2.5.1.18</ecNumber>
    </recommendedName>
</protein>
<dbReference type="InterPro" id="IPR036282">
    <property type="entry name" value="Glutathione-S-Trfase_C_sf"/>
</dbReference>
<evidence type="ECO:0000313" key="7">
    <source>
        <dbReference type="EMBL" id="TVY82275.1"/>
    </source>
</evidence>
<comment type="similarity">
    <text evidence="1">Belongs to the GST superfamily. Phi family.</text>
</comment>
<evidence type="ECO:0000256" key="3">
    <source>
        <dbReference type="ARBA" id="ARBA00022679"/>
    </source>
</evidence>
<dbReference type="Gene3D" id="3.40.30.10">
    <property type="entry name" value="Glutaredoxin"/>
    <property type="match status" value="1"/>
</dbReference>
<dbReference type="GO" id="GO:0006749">
    <property type="term" value="P:glutathione metabolic process"/>
    <property type="evidence" value="ECO:0007669"/>
    <property type="project" value="TreeGrafter"/>
</dbReference>
<gene>
    <name evidence="7" type="primary">hpm2_1</name>
    <name evidence="7" type="ORF">LSUE1_G003086</name>
</gene>
<accession>A0A8T9C989</accession>
<organism evidence="7 8">
    <name type="scientific">Lachnellula suecica</name>
    <dbReference type="NCBI Taxonomy" id="602035"/>
    <lineage>
        <taxon>Eukaryota</taxon>
        <taxon>Fungi</taxon>
        <taxon>Dikarya</taxon>
        <taxon>Ascomycota</taxon>
        <taxon>Pezizomycotina</taxon>
        <taxon>Leotiomycetes</taxon>
        <taxon>Helotiales</taxon>
        <taxon>Lachnaceae</taxon>
        <taxon>Lachnellula</taxon>
    </lineage>
</organism>
<dbReference type="SFLD" id="SFLDS00019">
    <property type="entry name" value="Glutathione_Transferase_(cytos"/>
    <property type="match status" value="1"/>
</dbReference>
<dbReference type="InterPro" id="IPR004045">
    <property type="entry name" value="Glutathione_S-Trfase_N"/>
</dbReference>
<evidence type="ECO:0000256" key="2">
    <source>
        <dbReference type="ARBA" id="ARBA00012452"/>
    </source>
</evidence>
<proteinExistence type="inferred from homology"/>
<comment type="caution">
    <text evidence="7">The sequence shown here is derived from an EMBL/GenBank/DDBJ whole genome shotgun (WGS) entry which is preliminary data.</text>
</comment>
<reference evidence="7 8" key="1">
    <citation type="submission" date="2018-05" db="EMBL/GenBank/DDBJ databases">
        <title>Genome sequencing and assembly of the regulated plant pathogen Lachnellula willkommii and related sister species for the development of diagnostic species identification markers.</title>
        <authorList>
            <person name="Giroux E."/>
            <person name="Bilodeau G."/>
        </authorList>
    </citation>
    <scope>NUCLEOTIDE SEQUENCE [LARGE SCALE GENOMIC DNA]</scope>
    <source>
        <strain evidence="7 8">CBS 268.59</strain>
    </source>
</reference>
<dbReference type="FunFam" id="3.40.30.10:FF:000016">
    <property type="entry name" value="Glutathione S-transferase F2"/>
    <property type="match status" value="1"/>
</dbReference>
<dbReference type="Pfam" id="PF00043">
    <property type="entry name" value="GST_C"/>
    <property type="match status" value="1"/>
</dbReference>
<evidence type="ECO:0000313" key="8">
    <source>
        <dbReference type="Proteomes" id="UP000469558"/>
    </source>
</evidence>